<organism evidence="1 2">
    <name type="scientific">Racocetra persica</name>
    <dbReference type="NCBI Taxonomy" id="160502"/>
    <lineage>
        <taxon>Eukaryota</taxon>
        <taxon>Fungi</taxon>
        <taxon>Fungi incertae sedis</taxon>
        <taxon>Mucoromycota</taxon>
        <taxon>Glomeromycotina</taxon>
        <taxon>Glomeromycetes</taxon>
        <taxon>Diversisporales</taxon>
        <taxon>Gigasporaceae</taxon>
        <taxon>Racocetra</taxon>
    </lineage>
</organism>
<dbReference type="Proteomes" id="UP000789920">
    <property type="component" value="Unassembled WGS sequence"/>
</dbReference>
<feature type="non-terminal residue" evidence="1">
    <location>
        <position position="1"/>
    </location>
</feature>
<dbReference type="EMBL" id="CAJVQC010118392">
    <property type="protein sequence ID" value="CAG8837692.1"/>
    <property type="molecule type" value="Genomic_DNA"/>
</dbReference>
<gene>
    <name evidence="1" type="ORF">RPERSI_LOCUS30398</name>
</gene>
<protein>
    <submittedName>
        <fullName evidence="1">22740_t:CDS:1</fullName>
    </submittedName>
</protein>
<keyword evidence="2" id="KW-1185">Reference proteome</keyword>
<accession>A0ACA9SGQ2</accession>
<name>A0ACA9SGQ2_9GLOM</name>
<proteinExistence type="predicted"/>
<comment type="caution">
    <text evidence="1">The sequence shown here is derived from an EMBL/GenBank/DDBJ whole genome shotgun (WGS) entry which is preliminary data.</text>
</comment>
<sequence length="223" mass="25461">IESEKTSQTDNSLEVNELLEDNLQTKGSQANSKKYMRHYKTNKKSASCWKYFKIVGGESVCDVKIKINGKEKNCGKKFKYLPGWSTTNMNSHLADEHDIAEFQKNQNNTKGSQQTITTMLQRVVPHKGTKKFNICHAVAEWLVIDNRPFEVISGEGFRRFMLQIDFAFRRPSYKTLKKEISIANTTTKSQINNLLARSSETISLTTDLWTARNKTGYIGITAH</sequence>
<feature type="non-terminal residue" evidence="1">
    <location>
        <position position="223"/>
    </location>
</feature>
<reference evidence="1" key="1">
    <citation type="submission" date="2021-06" db="EMBL/GenBank/DDBJ databases">
        <authorList>
            <person name="Kallberg Y."/>
            <person name="Tangrot J."/>
            <person name="Rosling A."/>
        </authorList>
    </citation>
    <scope>NUCLEOTIDE SEQUENCE</scope>
    <source>
        <strain evidence="1">MA461A</strain>
    </source>
</reference>
<evidence type="ECO:0000313" key="2">
    <source>
        <dbReference type="Proteomes" id="UP000789920"/>
    </source>
</evidence>
<evidence type="ECO:0000313" key="1">
    <source>
        <dbReference type="EMBL" id="CAG8837692.1"/>
    </source>
</evidence>